<evidence type="ECO:0000256" key="1">
    <source>
        <dbReference type="ARBA" id="ARBA00023319"/>
    </source>
</evidence>
<dbReference type="WBParaSite" id="TTAC_0000567701-mRNA-1">
    <property type="protein sequence ID" value="TTAC_0000567701-mRNA-1"/>
    <property type="gene ID" value="TTAC_0000567701"/>
</dbReference>
<dbReference type="AlphaFoldDB" id="A0A0R3WY37"/>
<dbReference type="PROSITE" id="PS50853">
    <property type="entry name" value="FN3"/>
    <property type="match status" value="3"/>
</dbReference>
<dbReference type="SMART" id="SM00060">
    <property type="entry name" value="FN3"/>
    <property type="match status" value="2"/>
</dbReference>
<accession>A0A0R3WY37</accession>
<dbReference type="PANTHER" id="PTHR14340">
    <property type="entry name" value="MICROFIBRIL-ASSOCIATED GLYCOPROTEIN 3"/>
    <property type="match status" value="1"/>
</dbReference>
<feature type="compositionally biased region" description="Polar residues" evidence="2">
    <location>
        <begin position="81"/>
        <end position="94"/>
    </location>
</feature>
<evidence type="ECO:0000313" key="4">
    <source>
        <dbReference type="WBParaSite" id="TTAC_0000567701-mRNA-1"/>
    </source>
</evidence>
<dbReference type="InterPro" id="IPR036116">
    <property type="entry name" value="FN3_sf"/>
</dbReference>
<dbReference type="STRING" id="6205.A0A0R3WY37"/>
<protein>
    <submittedName>
        <fullName evidence="4">Fibronectin type-III domain-containing protein</fullName>
    </submittedName>
</protein>
<dbReference type="Gene3D" id="2.60.40.10">
    <property type="entry name" value="Immunoglobulins"/>
    <property type="match status" value="3"/>
</dbReference>
<dbReference type="PRINTS" id="PR00014">
    <property type="entry name" value="FNTYPEIII"/>
</dbReference>
<dbReference type="FunFam" id="2.60.40.10:FF:000160">
    <property type="entry name" value="Titin a"/>
    <property type="match status" value="2"/>
</dbReference>
<dbReference type="PANTHER" id="PTHR14340:SF9">
    <property type="entry name" value="FIBRONECTIN TYPE-III DOMAIN-CONTAINING PROTEIN"/>
    <property type="match status" value="1"/>
</dbReference>
<feature type="domain" description="Fibronectin type-III" evidence="3">
    <location>
        <begin position="9"/>
        <end position="102"/>
    </location>
</feature>
<feature type="region of interest" description="Disordered" evidence="2">
    <location>
        <begin position="81"/>
        <end position="119"/>
    </location>
</feature>
<dbReference type="Pfam" id="PF00041">
    <property type="entry name" value="fn3"/>
    <property type="match status" value="2"/>
</dbReference>
<evidence type="ECO:0000259" key="3">
    <source>
        <dbReference type="PROSITE" id="PS50853"/>
    </source>
</evidence>
<evidence type="ECO:0000256" key="2">
    <source>
        <dbReference type="SAM" id="MobiDB-lite"/>
    </source>
</evidence>
<dbReference type="InterPro" id="IPR003961">
    <property type="entry name" value="FN3_dom"/>
</dbReference>
<sequence>LMSLVPPGAPNGLEVADVDAEEVTLTWIKPRQDGGSKITGYTVEYKPASSDEWIKAPVTKDTTATVSGLRKGEKYTFRVSAKNSAGTGEPSQATRPVLCKPKYDAPDAPGQPRVDDVDKDQVKLSWSAPLRDGGSKITGFVVEKKKLGDDDWSKAATLPPSATTATVDQLEPNGEYEFRVRAVNAAGPGEPSLPSELRKIVPKQTKPNGPEEVYVKNVLANSCTVEWTPPKSDGGSPVTGYAVEVCDEAT</sequence>
<keyword evidence="1" id="KW-0393">Immunoglobulin domain</keyword>
<feature type="domain" description="Fibronectin type-III" evidence="3">
    <location>
        <begin position="108"/>
        <end position="203"/>
    </location>
</feature>
<name>A0A0R3WY37_HYDTA</name>
<proteinExistence type="predicted"/>
<dbReference type="CDD" id="cd00063">
    <property type="entry name" value="FN3"/>
    <property type="match status" value="3"/>
</dbReference>
<dbReference type="InterPro" id="IPR013783">
    <property type="entry name" value="Ig-like_fold"/>
</dbReference>
<reference evidence="4" key="1">
    <citation type="submission" date="2017-02" db="UniProtKB">
        <authorList>
            <consortium name="WormBaseParasite"/>
        </authorList>
    </citation>
    <scope>IDENTIFICATION</scope>
</reference>
<organism evidence="4">
    <name type="scientific">Hydatigena taeniaeformis</name>
    <name type="common">Feline tapeworm</name>
    <name type="synonym">Taenia taeniaeformis</name>
    <dbReference type="NCBI Taxonomy" id="6205"/>
    <lineage>
        <taxon>Eukaryota</taxon>
        <taxon>Metazoa</taxon>
        <taxon>Spiralia</taxon>
        <taxon>Lophotrochozoa</taxon>
        <taxon>Platyhelminthes</taxon>
        <taxon>Cestoda</taxon>
        <taxon>Eucestoda</taxon>
        <taxon>Cyclophyllidea</taxon>
        <taxon>Taeniidae</taxon>
        <taxon>Hydatigera</taxon>
    </lineage>
</organism>
<dbReference type="SUPFAM" id="SSF49265">
    <property type="entry name" value="Fibronectin type III"/>
    <property type="match status" value="2"/>
</dbReference>
<feature type="domain" description="Fibronectin type-III" evidence="3">
    <location>
        <begin position="209"/>
        <end position="250"/>
    </location>
</feature>